<reference evidence="1 2" key="1">
    <citation type="journal article" date="2014" name="Genome Announc.">
        <title>Whole-Genome Sequence of Streptococcus suis Serotype 4 Reference Strain 6407.</title>
        <authorList>
            <person name="Wang K."/>
            <person name="Chen J."/>
            <person name="Yao H."/>
            <person name="Lu C."/>
        </authorList>
    </citation>
    <scope>NUCLEOTIDE SEQUENCE [LARGE SCALE GENOMIC DNA]</scope>
    <source>
        <strain evidence="1">6407</strain>
    </source>
</reference>
<sequence>MSEITRDALEYAVELHEMARETITSESGKEYYDANTHSYRELEPKRYPAALNLRTLASLVDYLKSGLDELKKQQLIVLVEDPTTVCVYSENDELENRTKLVEVVATLPHITLEQFMPQEAFIIQAQAGFVANEDRASMISFASHLEIKEASEVVDNGVSQVATVKNGVASLAKGIVPNPIQLAPYRTFTEVAQPESQFVFRINGRAQLALFEADGGAWTLEAVNNVAAYLKDKLGEQEHLTILA</sequence>
<evidence type="ECO:0000313" key="1">
    <source>
        <dbReference type="EMBL" id="AIG44395.1"/>
    </source>
</evidence>
<accession>A0A075STS0</accession>
<dbReference type="EMBL" id="CP008921">
    <property type="protein sequence ID" value="AIG44395.1"/>
    <property type="molecule type" value="Genomic_DNA"/>
</dbReference>
<dbReference type="HOGENOM" id="CLU_093437_0_0_9"/>
<dbReference type="AlphaFoldDB" id="A0A075STS0"/>
<evidence type="ECO:0008006" key="3">
    <source>
        <dbReference type="Google" id="ProtNLM"/>
    </source>
</evidence>
<evidence type="ECO:0000313" key="2">
    <source>
        <dbReference type="Proteomes" id="UP000028185"/>
    </source>
</evidence>
<name>A0A075STS0_STRSU</name>
<dbReference type="RefSeq" id="WP_024390673.1">
    <property type="nucleotide sequence ID" value="NZ_ALLE01000019.1"/>
</dbReference>
<gene>
    <name evidence="1" type="ORF">ID09_10305</name>
</gene>
<dbReference type="PATRIC" id="fig|1214179.4.peg.2049"/>
<organism evidence="1 2">
    <name type="scientific">Streptococcus suis 6407</name>
    <dbReference type="NCBI Taxonomy" id="1214179"/>
    <lineage>
        <taxon>Bacteria</taxon>
        <taxon>Bacillati</taxon>
        <taxon>Bacillota</taxon>
        <taxon>Bacilli</taxon>
        <taxon>Lactobacillales</taxon>
        <taxon>Streptococcaceae</taxon>
        <taxon>Streptococcus</taxon>
    </lineage>
</organism>
<protein>
    <recommendedName>
        <fullName evidence="3">Phage protein</fullName>
    </recommendedName>
</protein>
<dbReference type="Proteomes" id="UP000028185">
    <property type="component" value="Chromosome"/>
</dbReference>
<proteinExistence type="predicted"/>